<protein>
    <recommendedName>
        <fullName evidence="9">NB-ARC domain-containing protein</fullName>
    </recommendedName>
</protein>
<evidence type="ECO:0000313" key="8">
    <source>
        <dbReference type="Proteomes" id="UP001497444"/>
    </source>
</evidence>
<keyword evidence="8" id="KW-1185">Reference proteome</keyword>
<keyword evidence="1" id="KW-0433">Leucine-rich repeat</keyword>
<dbReference type="InterPro" id="IPR003591">
    <property type="entry name" value="Leu-rich_rpt_typical-subtyp"/>
</dbReference>
<dbReference type="PRINTS" id="PR00364">
    <property type="entry name" value="DISEASERSIST"/>
</dbReference>
<feature type="compositionally biased region" description="Polar residues" evidence="4">
    <location>
        <begin position="69"/>
        <end position="82"/>
    </location>
</feature>
<feature type="compositionally biased region" description="Low complexity" evidence="4">
    <location>
        <begin position="83"/>
        <end position="112"/>
    </location>
</feature>
<dbReference type="PANTHER" id="PTHR36766">
    <property type="entry name" value="PLANT BROAD-SPECTRUM MILDEW RESISTANCE PROTEIN RPW8"/>
    <property type="match status" value="1"/>
</dbReference>
<dbReference type="SUPFAM" id="SSF52047">
    <property type="entry name" value="RNI-like"/>
    <property type="match status" value="1"/>
</dbReference>
<evidence type="ECO:0000259" key="5">
    <source>
        <dbReference type="Pfam" id="PF00931"/>
    </source>
</evidence>
<reference evidence="7" key="1">
    <citation type="submission" date="2024-02" db="EMBL/GenBank/DDBJ databases">
        <authorList>
            <consortium name="ELIXIR-Norway"/>
            <consortium name="Elixir Norway"/>
        </authorList>
    </citation>
    <scope>NUCLEOTIDE SEQUENCE</scope>
</reference>
<feature type="compositionally biased region" description="Low complexity" evidence="4">
    <location>
        <begin position="13"/>
        <end position="27"/>
    </location>
</feature>
<dbReference type="Pfam" id="PF23598">
    <property type="entry name" value="LRR_14"/>
    <property type="match status" value="1"/>
</dbReference>
<evidence type="ECO:0000313" key="7">
    <source>
        <dbReference type="EMBL" id="CAK9269895.1"/>
    </source>
</evidence>
<feature type="region of interest" description="Disordered" evidence="4">
    <location>
        <begin position="1"/>
        <end position="123"/>
    </location>
</feature>
<feature type="region of interest" description="Disordered" evidence="4">
    <location>
        <begin position="173"/>
        <end position="208"/>
    </location>
</feature>
<evidence type="ECO:0000256" key="3">
    <source>
        <dbReference type="SAM" id="Coils"/>
    </source>
</evidence>
<name>A0ABP0WVL7_9BRYO</name>
<dbReference type="Gene3D" id="3.40.50.300">
    <property type="entry name" value="P-loop containing nucleotide triphosphate hydrolases"/>
    <property type="match status" value="1"/>
</dbReference>
<dbReference type="Pfam" id="PF00931">
    <property type="entry name" value="NB-ARC"/>
    <property type="match status" value="1"/>
</dbReference>
<gene>
    <name evidence="7" type="ORF">CSSPJE1EN1_LOCUS15373</name>
</gene>
<sequence>MGRQSEQIKSPELLLSSSSSSKKLQLLNNNVGADVEDEQQKKTRGGFMFPSPDSQTAAARRGGKPGGYCNSNMKLDVTSPSGSAQTKSSSCTTTSTADFSSPRGMSSSTTSSRGGGGRYSYSHAGDNMSMSTSSTKSYCGGGGGGGGGVSKQLDFSSPGSAASSSNNAAAAAAAAAAASPHRRSSYLRTPPRAAHDNNNIKGRTTTTSYETTEYKLDVEEEAAAQPQAPIKQQLGNIAHVLQASGGRLEQLYKKISESAVKDHGSVLEGLQWDILKESGYISWYGLACTLGSYLSCHCEEINENSSSLSSSSSSKSSSLGSGSASSASSSWSENNKYMSSMKVHVDLVLDQVEELKLCLESDSHIYKLVASTLLYCCSVVRHLEKRSDGCSCFGSKINNALKQQIDNSIRELKSLQENLNFATLAALGNRTLDSSIPVTGADPVYAKTPRQEQLTVTVGLEQHMTHITDFLNKSSTSRGVSFIGIYGQAGLGKTTFLNKIVAHIEKAEKRMFAYVEVSEDLRHLQSSLLLQLGGEKKEFSSTAQGRKAILYQLQKMKQQCKAVRIAVDNLFDIRMVGELFPHSMGKVLPTNSCVIVTCPSLATVNKMDQLCRTATPTYRYLPFKLPRLAYAHAKALFLSHAASRPLTSLSSANGMNLSRYENLATQFLPLCDGLPLALKIVGLYFSNPFNRNEENWMAVAKRMKLLTEAAETPEDQMFSKLMVIYEKLGPAEKEAFQDLAAFFHGWDWRTVQRIVGKPQLDALVDQGLVHAKLTDVESIPRIAKLTCYSELPWKTEMVAMHDLLYALACKHTQGNRVLSEDQTHLPDRILMDGPGMEPSQIQGLSLISCKEALQGSMLERMLGLRILILHDTLIKGYCTKVLSQLQFFYWGKSLVARDVRVPFQMGRLRKLETLILRANEIDLAMKLPPHLKDLTVIGCNNIDEIPVTVLLLTTLMELHLISCNKLQDLTHAFGNLKMLRRFRLENCMNIRQLPRSIGQLTNLQELDLSGCANLTTLPSEVGFLVALNKLNLTRCKSLLWLPPEIGSLHKLTYLNLGQCGVATLAPEIGQLRMLEDLSLLGCVRLEKLPKEIGQLGCLLQLNLGSCTGLTELPHEIGRLSSLKKLSLNSCTSMARLPIEIFELYTLQALDLDYCKLLAHLPSEIGNLRSLERLSLNCCTRLNRLPLELANLPCLKVINLVGCTGLKFQSMTREIQTMAKENSIYTHRDNNLVILEGPENPSFKLYNMAY</sequence>
<evidence type="ECO:0008006" key="9">
    <source>
        <dbReference type="Google" id="ProtNLM"/>
    </source>
</evidence>
<evidence type="ECO:0000256" key="4">
    <source>
        <dbReference type="SAM" id="MobiDB-lite"/>
    </source>
</evidence>
<proteinExistence type="predicted"/>
<dbReference type="Proteomes" id="UP001497444">
    <property type="component" value="Chromosome 3"/>
</dbReference>
<feature type="coiled-coil region" evidence="3">
    <location>
        <begin position="398"/>
        <end position="425"/>
    </location>
</feature>
<accession>A0ABP0WVL7</accession>
<dbReference type="InterPro" id="IPR002182">
    <property type="entry name" value="NB-ARC"/>
</dbReference>
<dbReference type="EMBL" id="OZ020098">
    <property type="protein sequence ID" value="CAK9269895.1"/>
    <property type="molecule type" value="Genomic_DNA"/>
</dbReference>
<feature type="domain" description="NB-ARC" evidence="5">
    <location>
        <begin position="461"/>
        <end position="549"/>
    </location>
</feature>
<organism evidence="7 8">
    <name type="scientific">Sphagnum jensenii</name>
    <dbReference type="NCBI Taxonomy" id="128206"/>
    <lineage>
        <taxon>Eukaryota</taxon>
        <taxon>Viridiplantae</taxon>
        <taxon>Streptophyta</taxon>
        <taxon>Embryophyta</taxon>
        <taxon>Bryophyta</taxon>
        <taxon>Sphagnophytina</taxon>
        <taxon>Sphagnopsida</taxon>
        <taxon>Sphagnales</taxon>
        <taxon>Sphagnaceae</taxon>
        <taxon>Sphagnum</taxon>
    </lineage>
</organism>
<dbReference type="InterPro" id="IPR027417">
    <property type="entry name" value="P-loop_NTPase"/>
</dbReference>
<keyword evidence="2" id="KW-0677">Repeat</keyword>
<dbReference type="InterPro" id="IPR055414">
    <property type="entry name" value="LRR_R13L4/SHOC2-like"/>
</dbReference>
<feature type="domain" description="Disease resistance R13L4/SHOC-2-like LRR" evidence="6">
    <location>
        <begin position="1044"/>
        <end position="1132"/>
    </location>
</feature>
<feature type="region of interest" description="Disordered" evidence="4">
    <location>
        <begin position="306"/>
        <end position="328"/>
    </location>
</feature>
<dbReference type="SMART" id="SM00369">
    <property type="entry name" value="LRR_TYP"/>
    <property type="match status" value="4"/>
</dbReference>
<evidence type="ECO:0000256" key="1">
    <source>
        <dbReference type="ARBA" id="ARBA00022614"/>
    </source>
</evidence>
<keyword evidence="3" id="KW-0175">Coiled coil</keyword>
<dbReference type="SUPFAM" id="SSF52540">
    <property type="entry name" value="P-loop containing nucleoside triphosphate hydrolases"/>
    <property type="match status" value="1"/>
</dbReference>
<dbReference type="InterPro" id="IPR032675">
    <property type="entry name" value="LRR_dom_sf"/>
</dbReference>
<evidence type="ECO:0000259" key="6">
    <source>
        <dbReference type="Pfam" id="PF23598"/>
    </source>
</evidence>
<dbReference type="PANTHER" id="PTHR36766:SF30">
    <property type="entry name" value="TIR-NBS TYPE DISEASE RESISTANCE PROTEIN-RELATED"/>
    <property type="match status" value="1"/>
</dbReference>
<dbReference type="Gene3D" id="3.80.10.10">
    <property type="entry name" value="Ribonuclease Inhibitor"/>
    <property type="match status" value="2"/>
</dbReference>
<evidence type="ECO:0000256" key="2">
    <source>
        <dbReference type="ARBA" id="ARBA00022737"/>
    </source>
</evidence>